<dbReference type="InterPro" id="IPR036188">
    <property type="entry name" value="FAD/NAD-bd_sf"/>
</dbReference>
<comment type="caution">
    <text evidence="3">The sequence shown here is derived from an EMBL/GenBank/DDBJ whole genome shotgun (WGS) entry which is preliminary data.</text>
</comment>
<dbReference type="PANTHER" id="PTHR42887:SF2">
    <property type="entry name" value="OS12G0638800 PROTEIN"/>
    <property type="match status" value="1"/>
</dbReference>
<evidence type="ECO:0000259" key="1">
    <source>
        <dbReference type="Pfam" id="PF03486"/>
    </source>
</evidence>
<dbReference type="SUPFAM" id="SSF51905">
    <property type="entry name" value="FAD/NAD(P)-binding domain"/>
    <property type="match status" value="1"/>
</dbReference>
<dbReference type="AlphaFoldDB" id="A0A937X6W1"/>
<dbReference type="Pfam" id="PF03486">
    <property type="entry name" value="HI0933_like"/>
    <property type="match status" value="1"/>
</dbReference>
<name>A0A937X6W1_9BACT</name>
<dbReference type="SUPFAM" id="SSF160996">
    <property type="entry name" value="HI0933 insert domain-like"/>
    <property type="match status" value="1"/>
</dbReference>
<dbReference type="Gene3D" id="3.50.50.60">
    <property type="entry name" value="FAD/NAD(P)-binding domain"/>
    <property type="match status" value="2"/>
</dbReference>
<gene>
    <name evidence="3" type="ORF">FJZ00_09740</name>
</gene>
<feature type="domain" description="RsdA/BaiN/AoA(So)-like insert" evidence="2">
    <location>
        <begin position="103"/>
        <end position="264"/>
    </location>
</feature>
<proteinExistence type="predicted"/>
<dbReference type="NCBIfam" id="TIGR00275">
    <property type="entry name" value="aminoacetone oxidase family FAD-binding enzyme"/>
    <property type="match status" value="1"/>
</dbReference>
<dbReference type="PANTHER" id="PTHR42887">
    <property type="entry name" value="OS12G0638800 PROTEIN"/>
    <property type="match status" value="1"/>
</dbReference>
<dbReference type="InterPro" id="IPR057661">
    <property type="entry name" value="RsdA/BaiN/AoA(So)_Rossmann"/>
</dbReference>
<organism evidence="3 4">
    <name type="scientific">Candidatus Tanganyikabacteria bacterium</name>
    <dbReference type="NCBI Taxonomy" id="2961651"/>
    <lineage>
        <taxon>Bacteria</taxon>
        <taxon>Bacillati</taxon>
        <taxon>Candidatus Sericytochromatia</taxon>
        <taxon>Candidatus Tanganyikabacteria</taxon>
    </lineage>
</organism>
<accession>A0A937X6W1</accession>
<protein>
    <submittedName>
        <fullName evidence="3">Aminoacetone oxidase family FAD-binding enzyme</fullName>
    </submittedName>
</protein>
<feature type="domain" description="RsdA/BaiN/AoA(So)-like Rossmann fold-like" evidence="1">
    <location>
        <begin position="6"/>
        <end position="317"/>
    </location>
</feature>
<feature type="non-terminal residue" evidence="3">
    <location>
        <position position="1"/>
    </location>
</feature>
<evidence type="ECO:0000259" key="2">
    <source>
        <dbReference type="Pfam" id="PF22780"/>
    </source>
</evidence>
<dbReference type="EMBL" id="VGJX01000570">
    <property type="protein sequence ID" value="MBM3275425.1"/>
    <property type="molecule type" value="Genomic_DNA"/>
</dbReference>
<dbReference type="InterPro" id="IPR055178">
    <property type="entry name" value="RsdA/BaiN/AoA(So)-like_dom"/>
</dbReference>
<sequence length="342" mass="35720">VPTKVEAPHGKIFPQSDRARDVLAALQAELAEQGVVVQLNTPIASLATSEDRVVGAVTPTGGTIGADAVIVCVGGLSFPKSGSTGDGYKMARDVGHRVAETFPSLVPLRVAGTADLSGVALRGVEGSVRVDGKTAGPAFRGDVLFTHFGLSGPVILQLSRAASDGLRRGGAAEIRIDLFPGLSVAQLDSRWIERLANAPRAHLSTLLQADLPRSAAGAFLAAAGVPGDRVSSELSRSERLRIVETLRAWRFPVAGWHSMEAAEVTSGGVDVREVDPRTFASRLVRGLYWAGEVLDVDGYVGGFNLQAAWSSGWVAGRAAAAYTRELASSRTSSASSAAKEDR</sequence>
<dbReference type="Pfam" id="PF22780">
    <property type="entry name" value="HI0933_like_1st"/>
    <property type="match status" value="1"/>
</dbReference>
<reference evidence="3 4" key="1">
    <citation type="submission" date="2019-03" db="EMBL/GenBank/DDBJ databases">
        <title>Lake Tanganyika Metagenome-Assembled Genomes (MAGs).</title>
        <authorList>
            <person name="Tran P."/>
        </authorList>
    </citation>
    <scope>NUCLEOTIDE SEQUENCE [LARGE SCALE GENOMIC DNA]</scope>
    <source>
        <strain evidence="3">K_DeepCast_65m_m2_236</strain>
    </source>
</reference>
<dbReference type="Proteomes" id="UP000703893">
    <property type="component" value="Unassembled WGS sequence"/>
</dbReference>
<dbReference type="InterPro" id="IPR004792">
    <property type="entry name" value="BaiN-like"/>
</dbReference>
<evidence type="ECO:0000313" key="3">
    <source>
        <dbReference type="EMBL" id="MBM3275425.1"/>
    </source>
</evidence>
<evidence type="ECO:0000313" key="4">
    <source>
        <dbReference type="Proteomes" id="UP000703893"/>
    </source>
</evidence>